<sequence>MLVVLVLVVLVVLVLVVLFPRSLEPRAGRTLDPKYQVFLEPLIRSIPLLYKEEVGSVWLLSSSRPAVCGTSSPRLLQAPSPRIKDSNPRNRRVKSSRAVDLKGAERTKKKHFQLLINVTPS</sequence>
<dbReference type="EMBL" id="VSRR010005459">
    <property type="protein sequence ID" value="MPC42497.1"/>
    <property type="molecule type" value="Genomic_DNA"/>
</dbReference>
<accession>A0A5B7FAC7</accession>
<organism evidence="2 3">
    <name type="scientific">Portunus trituberculatus</name>
    <name type="common">Swimming crab</name>
    <name type="synonym">Neptunus trituberculatus</name>
    <dbReference type="NCBI Taxonomy" id="210409"/>
    <lineage>
        <taxon>Eukaryota</taxon>
        <taxon>Metazoa</taxon>
        <taxon>Ecdysozoa</taxon>
        <taxon>Arthropoda</taxon>
        <taxon>Crustacea</taxon>
        <taxon>Multicrustacea</taxon>
        <taxon>Malacostraca</taxon>
        <taxon>Eumalacostraca</taxon>
        <taxon>Eucarida</taxon>
        <taxon>Decapoda</taxon>
        <taxon>Pleocyemata</taxon>
        <taxon>Brachyura</taxon>
        <taxon>Eubrachyura</taxon>
        <taxon>Portunoidea</taxon>
        <taxon>Portunidae</taxon>
        <taxon>Portuninae</taxon>
        <taxon>Portunus</taxon>
    </lineage>
</organism>
<evidence type="ECO:0000313" key="3">
    <source>
        <dbReference type="Proteomes" id="UP000324222"/>
    </source>
</evidence>
<name>A0A5B7FAC7_PORTR</name>
<evidence type="ECO:0000256" key="1">
    <source>
        <dbReference type="SAM" id="MobiDB-lite"/>
    </source>
</evidence>
<reference evidence="2 3" key="1">
    <citation type="submission" date="2019-05" db="EMBL/GenBank/DDBJ databases">
        <title>Another draft genome of Portunus trituberculatus and its Hox gene families provides insights of decapod evolution.</title>
        <authorList>
            <person name="Jeong J.-H."/>
            <person name="Song I."/>
            <person name="Kim S."/>
            <person name="Choi T."/>
            <person name="Kim D."/>
            <person name="Ryu S."/>
            <person name="Kim W."/>
        </authorList>
    </citation>
    <scope>NUCLEOTIDE SEQUENCE [LARGE SCALE GENOMIC DNA]</scope>
    <source>
        <tissue evidence="2">Muscle</tissue>
    </source>
</reference>
<keyword evidence="3" id="KW-1185">Reference proteome</keyword>
<dbReference type="AlphaFoldDB" id="A0A5B7FAC7"/>
<protein>
    <submittedName>
        <fullName evidence="2">Uncharacterized protein</fullName>
    </submittedName>
</protein>
<feature type="region of interest" description="Disordered" evidence="1">
    <location>
        <begin position="70"/>
        <end position="100"/>
    </location>
</feature>
<dbReference type="Proteomes" id="UP000324222">
    <property type="component" value="Unassembled WGS sequence"/>
</dbReference>
<proteinExistence type="predicted"/>
<gene>
    <name evidence="2" type="ORF">E2C01_036119</name>
</gene>
<comment type="caution">
    <text evidence="2">The sequence shown here is derived from an EMBL/GenBank/DDBJ whole genome shotgun (WGS) entry which is preliminary data.</text>
</comment>
<evidence type="ECO:0000313" key="2">
    <source>
        <dbReference type="EMBL" id="MPC42497.1"/>
    </source>
</evidence>